<reference evidence="5 6" key="1">
    <citation type="submission" date="2021-08" db="EMBL/GenBank/DDBJ databases">
        <title>Caldovatus sediminis gen. nov., sp. nov., a moderately thermophilic bacterium isolated from a hot spring.</title>
        <authorList>
            <person name="Hu C.-J."/>
            <person name="Li W.-J."/>
            <person name="Xian W.-D."/>
        </authorList>
    </citation>
    <scope>NUCLEOTIDE SEQUENCE [LARGE SCALE GENOMIC DNA]</scope>
    <source>
        <strain evidence="5 6">SYSU G05006</strain>
    </source>
</reference>
<keyword evidence="3" id="KW-0813">Transport</keyword>
<protein>
    <submittedName>
        <fullName evidence="5">Extracellular solute-binding protein</fullName>
    </submittedName>
</protein>
<comment type="similarity">
    <text evidence="2">Belongs to the bacterial solute-binding protein 1 family.</text>
</comment>
<dbReference type="InterPro" id="IPR050490">
    <property type="entry name" value="Bact_solute-bd_prot1"/>
</dbReference>
<sequence length="434" mass="47838">MAISGAGVAASAAGGLAGVLASGRAPAYAQAATIHWLRWNDFVPASDQLLRREIAQECQRALGIRLNIETINANDIQARITSAVQSGSGPDIVCVLNNWAQLYGQSTANVDDVAEAIGAAQGGFYETSRTVAHDGQRWVGVPWSIVGLQIAYRKSWFAEVGYERFPQTWEEYRDAGRKLKAKGRPIGQTLGHTFGDAPAFAYPYLWSWGGKEVEADGRTVVLNTPQTVESVRFMTAFWREAHDEGGLAWDDSNNNRAFLSGSICATLNGASIYVEALRRPQAYQTERGTPMKDDIGHAPLPRGPGGQFSYHVPFTNILMRYSRQQEAAKRFLAWIGSREVFDKWFVSQKGFSVGPTRIWEQHPLWNEDPVMLPYRTAAQTGRFAGYAGPSNRKAAEVLTKYILTDMYAKAVQGMAPEQAVREAHEELVRIYGAA</sequence>
<dbReference type="SUPFAM" id="SSF53850">
    <property type="entry name" value="Periplasmic binding protein-like II"/>
    <property type="match status" value="1"/>
</dbReference>
<accession>A0ABS7F2M4</accession>
<keyword evidence="4" id="KW-0732">Signal</keyword>
<dbReference type="EMBL" id="JAHZUY010000023">
    <property type="protein sequence ID" value="MBW8269852.1"/>
    <property type="molecule type" value="Genomic_DNA"/>
</dbReference>
<evidence type="ECO:0000313" key="5">
    <source>
        <dbReference type="EMBL" id="MBW8269852.1"/>
    </source>
</evidence>
<keyword evidence="6" id="KW-1185">Reference proteome</keyword>
<evidence type="ECO:0000313" key="6">
    <source>
        <dbReference type="Proteomes" id="UP001519924"/>
    </source>
</evidence>
<dbReference type="Pfam" id="PF01547">
    <property type="entry name" value="SBP_bac_1"/>
    <property type="match status" value="1"/>
</dbReference>
<dbReference type="Proteomes" id="UP001519924">
    <property type="component" value="Unassembled WGS sequence"/>
</dbReference>
<dbReference type="InterPro" id="IPR006059">
    <property type="entry name" value="SBP"/>
</dbReference>
<comment type="caution">
    <text evidence="5">The sequence shown here is derived from an EMBL/GenBank/DDBJ whole genome shotgun (WGS) entry which is preliminary data.</text>
</comment>
<dbReference type="PANTHER" id="PTHR43649:SF34">
    <property type="entry name" value="ABC TRANSPORTER PERIPLASMIC-BINDING PROTEIN YCJN-RELATED"/>
    <property type="match status" value="1"/>
</dbReference>
<evidence type="ECO:0000256" key="3">
    <source>
        <dbReference type="ARBA" id="ARBA00022448"/>
    </source>
</evidence>
<evidence type="ECO:0000256" key="4">
    <source>
        <dbReference type="ARBA" id="ARBA00022729"/>
    </source>
</evidence>
<comment type="subcellular location">
    <subcellularLocation>
        <location evidence="1">Periplasm</location>
    </subcellularLocation>
</comment>
<gene>
    <name evidence="5" type="ORF">K1J50_10165</name>
</gene>
<dbReference type="PANTHER" id="PTHR43649">
    <property type="entry name" value="ARABINOSE-BINDING PROTEIN-RELATED"/>
    <property type="match status" value="1"/>
</dbReference>
<evidence type="ECO:0000256" key="2">
    <source>
        <dbReference type="ARBA" id="ARBA00008520"/>
    </source>
</evidence>
<proteinExistence type="inferred from homology"/>
<evidence type="ECO:0000256" key="1">
    <source>
        <dbReference type="ARBA" id="ARBA00004418"/>
    </source>
</evidence>
<name>A0ABS7F2M4_9PROT</name>
<dbReference type="Gene3D" id="3.40.190.10">
    <property type="entry name" value="Periplasmic binding protein-like II"/>
    <property type="match status" value="1"/>
</dbReference>
<organism evidence="5 6">
    <name type="scientific">Caldovatus aquaticus</name>
    <dbReference type="NCBI Taxonomy" id="2865671"/>
    <lineage>
        <taxon>Bacteria</taxon>
        <taxon>Pseudomonadati</taxon>
        <taxon>Pseudomonadota</taxon>
        <taxon>Alphaproteobacteria</taxon>
        <taxon>Acetobacterales</taxon>
        <taxon>Roseomonadaceae</taxon>
        <taxon>Caldovatus</taxon>
    </lineage>
</organism>